<feature type="compositionally biased region" description="Polar residues" evidence="1">
    <location>
        <begin position="21"/>
        <end position="30"/>
    </location>
</feature>
<dbReference type="Proteomes" id="UP000053119">
    <property type="component" value="Unassembled WGS sequence"/>
</dbReference>
<name>A0A091JL44_EGRGA</name>
<dbReference type="EMBL" id="KK502178">
    <property type="protein sequence ID" value="KFP21317.1"/>
    <property type="molecule type" value="Genomic_DNA"/>
</dbReference>
<evidence type="ECO:0000313" key="2">
    <source>
        <dbReference type="EMBL" id="KFP21317.1"/>
    </source>
</evidence>
<organism evidence="2 3">
    <name type="scientific">Egretta garzetta</name>
    <name type="common">Little egret</name>
    <dbReference type="NCBI Taxonomy" id="188379"/>
    <lineage>
        <taxon>Eukaryota</taxon>
        <taxon>Metazoa</taxon>
        <taxon>Chordata</taxon>
        <taxon>Craniata</taxon>
        <taxon>Vertebrata</taxon>
        <taxon>Euteleostomi</taxon>
        <taxon>Archelosauria</taxon>
        <taxon>Archosauria</taxon>
        <taxon>Dinosauria</taxon>
        <taxon>Saurischia</taxon>
        <taxon>Theropoda</taxon>
        <taxon>Coelurosauria</taxon>
        <taxon>Aves</taxon>
        <taxon>Neognathae</taxon>
        <taxon>Neoaves</taxon>
        <taxon>Aequornithes</taxon>
        <taxon>Pelecaniformes</taxon>
        <taxon>Ardeidae</taxon>
        <taxon>Egretta</taxon>
    </lineage>
</organism>
<keyword evidence="3" id="KW-1185">Reference proteome</keyword>
<feature type="region of interest" description="Disordered" evidence="1">
    <location>
        <begin position="1"/>
        <end position="57"/>
    </location>
</feature>
<protein>
    <submittedName>
        <fullName evidence="2">Uncharacterized protein</fullName>
    </submittedName>
</protein>
<feature type="non-terminal residue" evidence="2">
    <location>
        <position position="1"/>
    </location>
</feature>
<feature type="non-terminal residue" evidence="2">
    <location>
        <position position="86"/>
    </location>
</feature>
<sequence length="86" mass="9516">SENNICDTGEKHSNYSRKTSKQVGHTSSLQKEVDMNYPRTRGPRCNSAGPSGKQEVPAELQCEDKETYETCYQKQGESTAGVFVPS</sequence>
<reference evidence="2 3" key="1">
    <citation type="submission" date="2014-04" db="EMBL/GenBank/DDBJ databases">
        <title>Genome evolution of avian class.</title>
        <authorList>
            <person name="Zhang G."/>
            <person name="Li C."/>
        </authorList>
    </citation>
    <scope>NUCLEOTIDE SEQUENCE [LARGE SCALE GENOMIC DNA]</scope>
    <source>
        <strain evidence="2">BGI_Z169</strain>
    </source>
</reference>
<proteinExistence type="predicted"/>
<evidence type="ECO:0000313" key="3">
    <source>
        <dbReference type="Proteomes" id="UP000053119"/>
    </source>
</evidence>
<gene>
    <name evidence="2" type="ORF">Z169_13431</name>
</gene>
<accession>A0A091JL44</accession>
<dbReference type="AlphaFoldDB" id="A0A091JL44"/>
<evidence type="ECO:0000256" key="1">
    <source>
        <dbReference type="SAM" id="MobiDB-lite"/>
    </source>
</evidence>